<name>A0ACD0NQB2_9BASI</name>
<gene>
    <name evidence="1" type="ORF">IE53DRAFT_400832</name>
</gene>
<evidence type="ECO:0000313" key="2">
    <source>
        <dbReference type="Proteomes" id="UP000245626"/>
    </source>
</evidence>
<dbReference type="EMBL" id="KZ820288">
    <property type="protein sequence ID" value="PWN47998.1"/>
    <property type="molecule type" value="Genomic_DNA"/>
</dbReference>
<keyword evidence="2" id="KW-1185">Reference proteome</keyword>
<accession>A0ACD0NQB2</accession>
<proteinExistence type="predicted"/>
<protein>
    <submittedName>
        <fullName evidence="1">SET domain-containing protein</fullName>
    </submittedName>
</protein>
<reference evidence="1 2" key="1">
    <citation type="journal article" date="2018" name="Mol. Biol. Evol.">
        <title>Broad Genomic Sampling Reveals a Smut Pathogenic Ancestry of the Fungal Clade Ustilaginomycotina.</title>
        <authorList>
            <person name="Kijpornyongpan T."/>
            <person name="Mondo S.J."/>
            <person name="Barry K."/>
            <person name="Sandor L."/>
            <person name="Lee J."/>
            <person name="Lipzen A."/>
            <person name="Pangilinan J."/>
            <person name="LaButti K."/>
            <person name="Hainaut M."/>
            <person name="Henrissat B."/>
            <person name="Grigoriev I.V."/>
            <person name="Spatafora J.W."/>
            <person name="Aime M.C."/>
        </authorList>
    </citation>
    <scope>NUCLEOTIDE SEQUENCE [LARGE SCALE GENOMIC DNA]</scope>
    <source>
        <strain evidence="1 2">SA 807</strain>
    </source>
</reference>
<organism evidence="1 2">
    <name type="scientific">Violaceomyces palustris</name>
    <dbReference type="NCBI Taxonomy" id="1673888"/>
    <lineage>
        <taxon>Eukaryota</taxon>
        <taxon>Fungi</taxon>
        <taxon>Dikarya</taxon>
        <taxon>Basidiomycota</taxon>
        <taxon>Ustilaginomycotina</taxon>
        <taxon>Ustilaginomycetes</taxon>
        <taxon>Violaceomycetales</taxon>
        <taxon>Violaceomycetaceae</taxon>
        <taxon>Violaceomyces</taxon>
    </lineage>
</organism>
<dbReference type="Proteomes" id="UP000245626">
    <property type="component" value="Unassembled WGS sequence"/>
</dbReference>
<evidence type="ECO:0000313" key="1">
    <source>
        <dbReference type="EMBL" id="PWN47998.1"/>
    </source>
</evidence>
<sequence length="512" mass="56450">MSQQLVSPSEQEVVSAVQEIYSTITSAQRPGIAKLVSTLQSQNQWSLSEKRLKNILTQAGLRSATSEPQKASSPSLQDHASNLKDVGRATEPWVPKSKIDPTVPLPNGVESRYFGPIKGKGLVASRDFAEGEAIFIEEAYVPTPPPSAFKPMMEGSICNHCFLPIDGCPMPKRCAKACGARFCNMLCQSRAMSTHHMLLCSGYNPSIKPLLELIGSQSWQSLHSVARSIARILQTLTSSPPASVRRSTTTTTTSSTETATYEEVKSQISSFATVSELERRARNPGWEVESQSFVQALDRAWKLLRRGLDPFDEARLTERQLGRPSPFPVRQGSIQKEEAEEIFSWENFLQYLGRSNINMESHGGLYLIHSHLNHSCQPNVKIRHVPVRGRYASMKVAAVATSPIASGTELVISYVEPEMSVQRRRLLLWRDYCFGPCLCSRCLQELEALPEQERSLNLPLQDSRQPTLAEPVSTPPPSSLVAGSTASSSVANPQADKDLQGLEDELRASLGF</sequence>